<dbReference type="InterPro" id="IPR020846">
    <property type="entry name" value="MFS_dom"/>
</dbReference>
<dbReference type="Proteomes" id="UP000019028">
    <property type="component" value="Chromosome"/>
</dbReference>
<evidence type="ECO:0000313" key="8">
    <source>
        <dbReference type="Proteomes" id="UP000019028"/>
    </source>
</evidence>
<evidence type="ECO:0000313" key="7">
    <source>
        <dbReference type="EMBL" id="AHF75147.1"/>
    </source>
</evidence>
<feature type="transmembrane region" description="Helical" evidence="5">
    <location>
        <begin position="85"/>
        <end position="104"/>
    </location>
</feature>
<dbReference type="SUPFAM" id="SSF103473">
    <property type="entry name" value="MFS general substrate transporter"/>
    <property type="match status" value="1"/>
</dbReference>
<protein>
    <submittedName>
        <fullName evidence="7">Permease of the major facilitator superfamily</fullName>
    </submittedName>
</protein>
<dbReference type="OrthoDB" id="9787026at2"/>
<feature type="transmembrane region" description="Helical" evidence="5">
    <location>
        <begin position="427"/>
        <end position="446"/>
    </location>
</feature>
<feature type="transmembrane region" description="Helical" evidence="5">
    <location>
        <begin position="397"/>
        <end position="421"/>
    </location>
</feature>
<feature type="transmembrane region" description="Helical" evidence="5">
    <location>
        <begin position="182"/>
        <end position="200"/>
    </location>
</feature>
<dbReference type="EMBL" id="CP006569">
    <property type="protein sequence ID" value="AHF75147.1"/>
    <property type="molecule type" value="Genomic_DNA"/>
</dbReference>
<comment type="subcellular location">
    <subcellularLocation>
        <location evidence="1">Membrane</location>
        <topology evidence="1">Multi-pass membrane protein</topology>
    </subcellularLocation>
</comment>
<proteinExistence type="predicted"/>
<dbReference type="Pfam" id="PF07690">
    <property type="entry name" value="MFS_1"/>
    <property type="match status" value="1"/>
</dbReference>
<dbReference type="PANTHER" id="PTHR23508:SF10">
    <property type="entry name" value="CARBOXYLIC ACID TRANSPORTER PROTEIN HOMOLOG"/>
    <property type="match status" value="1"/>
</dbReference>
<name>W0HRJ3_9GAMM</name>
<dbReference type="KEGG" id="sod:Sant_0030"/>
<gene>
    <name evidence="7" type="ORF">Sant_0030</name>
</gene>
<evidence type="ECO:0000259" key="6">
    <source>
        <dbReference type="PROSITE" id="PS50850"/>
    </source>
</evidence>
<feature type="domain" description="Major facilitator superfamily (MFS) profile" evidence="6">
    <location>
        <begin position="47"/>
        <end position="451"/>
    </location>
</feature>
<accession>W0HRJ3</accession>
<keyword evidence="4 5" id="KW-0472">Membrane</keyword>
<dbReference type="InterPro" id="IPR036259">
    <property type="entry name" value="MFS_trans_sf"/>
</dbReference>
<feature type="transmembrane region" description="Helical" evidence="5">
    <location>
        <begin position="116"/>
        <end position="135"/>
    </location>
</feature>
<dbReference type="PROSITE" id="PS50850">
    <property type="entry name" value="MFS"/>
    <property type="match status" value="1"/>
</dbReference>
<dbReference type="PATRIC" id="fig|1239307.3.peg.31"/>
<keyword evidence="2 5" id="KW-0812">Transmembrane</keyword>
<organism evidence="7 8">
    <name type="scientific">Sodalis praecaptivus</name>
    <dbReference type="NCBI Taxonomy" id="1239307"/>
    <lineage>
        <taxon>Bacteria</taxon>
        <taxon>Pseudomonadati</taxon>
        <taxon>Pseudomonadota</taxon>
        <taxon>Gammaproteobacteria</taxon>
        <taxon>Enterobacterales</taxon>
        <taxon>Bruguierivoracaceae</taxon>
        <taxon>Sodalis</taxon>
    </lineage>
</organism>
<dbReference type="GO" id="GO:0005886">
    <property type="term" value="C:plasma membrane"/>
    <property type="evidence" value="ECO:0007669"/>
    <property type="project" value="TreeGrafter"/>
</dbReference>
<evidence type="ECO:0000256" key="2">
    <source>
        <dbReference type="ARBA" id="ARBA00022692"/>
    </source>
</evidence>
<feature type="transmembrane region" description="Helical" evidence="5">
    <location>
        <begin position="206"/>
        <end position="224"/>
    </location>
</feature>
<dbReference type="Gene3D" id="1.20.1250.20">
    <property type="entry name" value="MFS general substrate transporter like domains"/>
    <property type="match status" value="2"/>
</dbReference>
<reference evidence="7 8" key="1">
    <citation type="journal article" date="2014" name="Genome Biol. Evol.">
        <title>Genome degeneration and adaptation in a nascent stage of symbiosis.</title>
        <authorList>
            <person name="Oakeson K.F."/>
            <person name="Gil R."/>
            <person name="Clayton A.L."/>
            <person name="Dunn D.M."/>
            <person name="von Niederhausern A.C."/>
            <person name="Hamil C."/>
            <person name="Aoyagi A."/>
            <person name="Duval B."/>
            <person name="Baca A."/>
            <person name="Silva F.J."/>
            <person name="Vallier A."/>
            <person name="Jackson D.G."/>
            <person name="Latorre A."/>
            <person name="Weiss R.B."/>
            <person name="Heddi A."/>
            <person name="Moya A."/>
            <person name="Dale C."/>
        </authorList>
    </citation>
    <scope>NUCLEOTIDE SEQUENCE [LARGE SCALE GENOMIC DNA]</scope>
    <source>
        <strain evidence="7 8">HS1</strain>
    </source>
</reference>
<keyword evidence="8" id="KW-1185">Reference proteome</keyword>
<dbReference type="GO" id="GO:0046943">
    <property type="term" value="F:carboxylic acid transmembrane transporter activity"/>
    <property type="evidence" value="ECO:0007669"/>
    <property type="project" value="TreeGrafter"/>
</dbReference>
<evidence type="ECO:0000256" key="1">
    <source>
        <dbReference type="ARBA" id="ARBA00004141"/>
    </source>
</evidence>
<feature type="transmembrane region" description="Helical" evidence="5">
    <location>
        <begin position="364"/>
        <end position="385"/>
    </location>
</feature>
<dbReference type="AlphaFoldDB" id="W0HRJ3"/>
<dbReference type="HOGENOM" id="CLU_623529_0_0_6"/>
<evidence type="ECO:0000256" key="3">
    <source>
        <dbReference type="ARBA" id="ARBA00022989"/>
    </source>
</evidence>
<evidence type="ECO:0000256" key="5">
    <source>
        <dbReference type="SAM" id="Phobius"/>
    </source>
</evidence>
<keyword evidence="3 5" id="KW-1133">Transmembrane helix</keyword>
<sequence>MTDRNNNPNLIDANRPGDAAVVTVQAQNAPSGLRQLLPKAHPLSWWMLVITTLAILMNSIDRIILPTLLPAIMKEFNLTEVQAGWLNSLSFFGTLSGAVIFGIFSDYIGTGYKRCYSWSVAVLVEVIAGVATAFCKTLGVFQALRVAMGMGTGGSEPINVALLGEWWQKENRGFAIGVHHTGFPLGQFIGPALIAAILVFGTWRQAFLFIPLIGLSIVVIQFFIGTRKNHEKVCTWIRENNLTVPVEEPAVLPAGKKKASLADSFACLKNRNCLLAIALIFGFTWAEMGIANFLTLQLTRDVGLPLGTAAIISGASGITGWIGQIFWGGYSDMRGRKISLGIVIAGWMIAAALCTLIHSAALGWGILIFWGLFRNSPYPVAYALLIDSAPQAAASSMGLMIGLAVGIAGILVAPVTGWIIHDFGFNVHYGFIVVVLLLSCIPLWFIKETVDVKKA</sequence>
<dbReference type="InterPro" id="IPR011701">
    <property type="entry name" value="MFS"/>
</dbReference>
<feature type="transmembrane region" description="Helical" evidence="5">
    <location>
        <begin position="306"/>
        <end position="326"/>
    </location>
</feature>
<feature type="transmembrane region" description="Helical" evidence="5">
    <location>
        <begin position="43"/>
        <end position="64"/>
    </location>
</feature>
<dbReference type="PANTHER" id="PTHR23508">
    <property type="entry name" value="CARBOXYLIC ACID TRANSPORTER PROTEIN HOMOLOG"/>
    <property type="match status" value="1"/>
</dbReference>
<evidence type="ECO:0000256" key="4">
    <source>
        <dbReference type="ARBA" id="ARBA00023136"/>
    </source>
</evidence>
<feature type="transmembrane region" description="Helical" evidence="5">
    <location>
        <begin position="273"/>
        <end position="294"/>
    </location>
</feature>
<dbReference type="RefSeq" id="WP_025420302.1">
    <property type="nucleotide sequence ID" value="NZ_CP006569.1"/>
</dbReference>
<feature type="transmembrane region" description="Helical" evidence="5">
    <location>
        <begin position="338"/>
        <end position="358"/>
    </location>
</feature>